<evidence type="ECO:0000256" key="4">
    <source>
        <dbReference type="ARBA" id="ARBA00022801"/>
    </source>
</evidence>
<dbReference type="InterPro" id="IPR001382">
    <property type="entry name" value="Glyco_hydro_47"/>
</dbReference>
<dbReference type="Proteomes" id="UP000559027">
    <property type="component" value="Unassembled WGS sequence"/>
</dbReference>
<evidence type="ECO:0000256" key="9">
    <source>
        <dbReference type="SAM" id="Phobius"/>
    </source>
</evidence>
<dbReference type="GO" id="GO:0005975">
    <property type="term" value="P:carbohydrate metabolic process"/>
    <property type="evidence" value="ECO:0007669"/>
    <property type="project" value="InterPro"/>
</dbReference>
<evidence type="ECO:0000256" key="6">
    <source>
        <dbReference type="PIRSR" id="PIRSR601382-2"/>
    </source>
</evidence>
<protein>
    <recommendedName>
        <fullName evidence="8">alpha-1,2-Mannosidase</fullName>
        <ecNumber evidence="8">3.2.1.-</ecNumber>
    </recommendedName>
</protein>
<keyword evidence="11" id="KW-1185">Reference proteome</keyword>
<feature type="transmembrane region" description="Helical" evidence="9">
    <location>
        <begin position="21"/>
        <end position="43"/>
    </location>
</feature>
<keyword evidence="8" id="KW-0326">Glycosidase</keyword>
<dbReference type="GO" id="GO:0004571">
    <property type="term" value="F:mannosyl-oligosaccharide 1,2-alpha-mannosidase activity"/>
    <property type="evidence" value="ECO:0007669"/>
    <property type="project" value="InterPro"/>
</dbReference>
<dbReference type="PANTHER" id="PTHR11742">
    <property type="entry name" value="MANNOSYL-OLIGOSACCHARIDE ALPHA-1,2-MANNOSIDASE-RELATED"/>
    <property type="match status" value="1"/>
</dbReference>
<comment type="cofactor">
    <cofactor evidence="1 6">
        <name>Ca(2+)</name>
        <dbReference type="ChEBI" id="CHEBI:29108"/>
    </cofactor>
</comment>
<name>A0A8H5CSB5_9AGAR</name>
<keyword evidence="9" id="KW-0812">Transmembrane</keyword>
<dbReference type="GO" id="GO:0036503">
    <property type="term" value="P:ERAD pathway"/>
    <property type="evidence" value="ECO:0007669"/>
    <property type="project" value="UniProtKB-ARBA"/>
</dbReference>
<dbReference type="PRINTS" id="PR00747">
    <property type="entry name" value="GLYHDRLASE47"/>
</dbReference>
<dbReference type="GO" id="GO:0005783">
    <property type="term" value="C:endoplasmic reticulum"/>
    <property type="evidence" value="ECO:0007669"/>
    <property type="project" value="TreeGrafter"/>
</dbReference>
<accession>A0A8H5CSB5</accession>
<comment type="caution">
    <text evidence="10">The sequence shown here is derived from an EMBL/GenBank/DDBJ whole genome shotgun (WGS) entry which is preliminary data.</text>
</comment>
<dbReference type="Pfam" id="PF01532">
    <property type="entry name" value="Glyco_hydro_47"/>
    <property type="match status" value="1"/>
</dbReference>
<evidence type="ECO:0000256" key="7">
    <source>
        <dbReference type="PIRSR" id="PIRSR601382-3"/>
    </source>
</evidence>
<dbReference type="GO" id="GO:0005509">
    <property type="term" value="F:calcium ion binding"/>
    <property type="evidence" value="ECO:0007669"/>
    <property type="project" value="InterPro"/>
</dbReference>
<dbReference type="OrthoDB" id="8118055at2759"/>
<gene>
    <name evidence="10" type="ORF">D9756_010070</name>
</gene>
<comment type="pathway">
    <text evidence="2">Protein modification; protein glycosylation.</text>
</comment>
<evidence type="ECO:0000256" key="2">
    <source>
        <dbReference type="ARBA" id="ARBA00004922"/>
    </source>
</evidence>
<dbReference type="InterPro" id="IPR012341">
    <property type="entry name" value="6hp_glycosidase-like_sf"/>
</dbReference>
<comment type="similarity">
    <text evidence="3 8">Belongs to the glycosyl hydrolase 47 family.</text>
</comment>
<reference evidence="10 11" key="1">
    <citation type="journal article" date="2020" name="ISME J.">
        <title>Uncovering the hidden diversity of litter-decomposition mechanisms in mushroom-forming fungi.</title>
        <authorList>
            <person name="Floudas D."/>
            <person name="Bentzer J."/>
            <person name="Ahren D."/>
            <person name="Johansson T."/>
            <person name="Persson P."/>
            <person name="Tunlid A."/>
        </authorList>
    </citation>
    <scope>NUCLEOTIDE SEQUENCE [LARGE SCALE GENOMIC DNA]</scope>
    <source>
        <strain evidence="10 11">CBS 146.42</strain>
    </source>
</reference>
<evidence type="ECO:0000256" key="8">
    <source>
        <dbReference type="RuleBase" id="RU361193"/>
    </source>
</evidence>
<feature type="binding site" evidence="6">
    <location>
        <position position="566"/>
    </location>
    <ligand>
        <name>Ca(2+)</name>
        <dbReference type="ChEBI" id="CHEBI:29108"/>
    </ligand>
</feature>
<feature type="disulfide bond" evidence="7">
    <location>
        <begin position="371"/>
        <end position="408"/>
    </location>
</feature>
<dbReference type="AlphaFoldDB" id="A0A8H5CSB5"/>
<dbReference type="GO" id="GO:0016020">
    <property type="term" value="C:membrane"/>
    <property type="evidence" value="ECO:0007669"/>
    <property type="project" value="InterPro"/>
</dbReference>
<organism evidence="10 11">
    <name type="scientific">Leucocoprinus leucothites</name>
    <dbReference type="NCBI Taxonomy" id="201217"/>
    <lineage>
        <taxon>Eukaryota</taxon>
        <taxon>Fungi</taxon>
        <taxon>Dikarya</taxon>
        <taxon>Basidiomycota</taxon>
        <taxon>Agaricomycotina</taxon>
        <taxon>Agaricomycetes</taxon>
        <taxon>Agaricomycetidae</taxon>
        <taxon>Agaricales</taxon>
        <taxon>Agaricineae</taxon>
        <taxon>Agaricaceae</taxon>
        <taxon>Leucocoprinus</taxon>
    </lineage>
</organism>
<dbReference type="InterPro" id="IPR050749">
    <property type="entry name" value="Glycosyl_Hydrolase_47"/>
</dbReference>
<evidence type="ECO:0000256" key="1">
    <source>
        <dbReference type="ARBA" id="ARBA00001913"/>
    </source>
</evidence>
<dbReference type="EMBL" id="JAACJO010000031">
    <property type="protein sequence ID" value="KAF5346464.1"/>
    <property type="molecule type" value="Genomic_DNA"/>
</dbReference>
<evidence type="ECO:0000256" key="5">
    <source>
        <dbReference type="ARBA" id="ARBA00023157"/>
    </source>
</evidence>
<evidence type="ECO:0000313" key="11">
    <source>
        <dbReference type="Proteomes" id="UP000559027"/>
    </source>
</evidence>
<dbReference type="SUPFAM" id="SSF48225">
    <property type="entry name" value="Seven-hairpin glycosidases"/>
    <property type="match status" value="1"/>
</dbReference>
<keyword evidence="6" id="KW-0106">Calcium</keyword>
<keyword evidence="4 8" id="KW-0378">Hydrolase</keyword>
<dbReference type="Gene3D" id="1.50.10.10">
    <property type="match status" value="1"/>
</dbReference>
<keyword evidence="5 7" id="KW-1015">Disulfide bond</keyword>
<proteinExistence type="inferred from homology"/>
<sequence>MGPLDDSRVRFNCFGGRLKPRWILALCVFVASAWVLLFSPVALTTSPFDFLPNPLPAPPPRPLPPPIPGYNRPTFEELGDPFTPGPPPEDWQDAKKQVKDAFKFALDGYLARAHPFDELRALHGGGNNKFNGWSVTLYDALDTMWIMDMKEEFQHALQLISKQEFLPTTPYTFAPFFETVIRYLGGLLSAYALSGEPILLEQADKLGMKLLPVFNATKSGLPIYSVQTKNGNTGWGFVGPLVLFAEATSCQLEYKYLAKLTGRKEYYEKVERVMDIVYNAKPKDGLFADKWTGEGKEFSSHYTVGASADSGYEYLLKQWLLMGDVKARDQYLTSIDGIVNNLLRVTPERELLYVTSQIRTDPTNNFEHLACFLPGLLALGARTLPFSLLPPDKAEHHKWAAEGLAHTCYLTYADSRSGLGPDEVQMNDAGKWMDFVRGWERVGRPHAIPPGLKEPAPVRKPGKDTRDYFVKRPAYYLRPETIESFFILYKTTGNVKWRIRGWEIFQAIQKYAKTEYGYGSISNIDRPPHLPMDEMPSFFLAETLKYLYLLFDDTDIIPLDKWVFNTEAHPLPVFEWTEDERKQFGIPSDL</sequence>
<keyword evidence="9" id="KW-1133">Transmembrane helix</keyword>
<dbReference type="EC" id="3.2.1.-" evidence="8"/>
<dbReference type="InterPro" id="IPR036026">
    <property type="entry name" value="Seven-hairpin_glycosidases"/>
</dbReference>
<evidence type="ECO:0000313" key="10">
    <source>
        <dbReference type="EMBL" id="KAF5346464.1"/>
    </source>
</evidence>
<keyword evidence="6" id="KW-0479">Metal-binding</keyword>
<keyword evidence="9" id="KW-0472">Membrane</keyword>
<evidence type="ECO:0000256" key="3">
    <source>
        <dbReference type="ARBA" id="ARBA00007658"/>
    </source>
</evidence>